<evidence type="ECO:0000313" key="3">
    <source>
        <dbReference type="EMBL" id="KAF1953032.1"/>
    </source>
</evidence>
<keyword evidence="2" id="KW-0732">Signal</keyword>
<protein>
    <submittedName>
        <fullName evidence="3">Uncharacterized protein</fullName>
    </submittedName>
</protein>
<organism evidence="3 4">
    <name type="scientific">Byssothecium circinans</name>
    <dbReference type="NCBI Taxonomy" id="147558"/>
    <lineage>
        <taxon>Eukaryota</taxon>
        <taxon>Fungi</taxon>
        <taxon>Dikarya</taxon>
        <taxon>Ascomycota</taxon>
        <taxon>Pezizomycotina</taxon>
        <taxon>Dothideomycetes</taxon>
        <taxon>Pleosporomycetidae</taxon>
        <taxon>Pleosporales</taxon>
        <taxon>Massarineae</taxon>
        <taxon>Massarinaceae</taxon>
        <taxon>Byssothecium</taxon>
    </lineage>
</organism>
<evidence type="ECO:0000256" key="1">
    <source>
        <dbReference type="SAM" id="MobiDB-lite"/>
    </source>
</evidence>
<feature type="signal peptide" evidence="2">
    <location>
        <begin position="1"/>
        <end position="20"/>
    </location>
</feature>
<feature type="chain" id="PRO_5025580750" evidence="2">
    <location>
        <begin position="21"/>
        <end position="390"/>
    </location>
</feature>
<dbReference type="SUPFAM" id="SSF50939">
    <property type="entry name" value="Sialidases"/>
    <property type="match status" value="1"/>
</dbReference>
<dbReference type="OrthoDB" id="2130735at2759"/>
<feature type="region of interest" description="Disordered" evidence="1">
    <location>
        <begin position="22"/>
        <end position="51"/>
    </location>
</feature>
<proteinExistence type="predicted"/>
<feature type="compositionally biased region" description="Acidic residues" evidence="1">
    <location>
        <begin position="22"/>
        <end position="39"/>
    </location>
</feature>
<sequence>MRLPPFLLATLWLLSPLVIAQDEDDDDPWPDPDDPETPDPTEPPRPTPTGIDTFFNVTIYQPDTLVSALTSPRTENLPNNTVLAVFDDPSQANNALQVYRSTNSGFSWYTHGTVTSASAGSRLGQPSLVYVNGTFAGDSGLVVLAANAVTAGGTAIEVFVSYDGGESFEGVGTAATGGAGGSATAVLRPFLVYSGSQITLYYTKAGKIVQQTTSDFSERWGTVTDTAVAPSATELVTALSVAKISSSQYIFAFQTISTSGGSAAPGPVTYKIASNPKNAGGAPSLQITTDTGVVPAGAPSVMWSPLGGVNGTVVLSDSKSNSVFVNQALGQGVWEEVPTSVGRGAGREVKVPDNDLTRLRITSGAEEGKITPGQVLLSILDFEKALASVA</sequence>
<name>A0A6A5TMV2_9PLEO</name>
<dbReference type="EMBL" id="ML977006">
    <property type="protein sequence ID" value="KAF1953032.1"/>
    <property type="molecule type" value="Genomic_DNA"/>
</dbReference>
<dbReference type="Proteomes" id="UP000800035">
    <property type="component" value="Unassembled WGS sequence"/>
</dbReference>
<dbReference type="InterPro" id="IPR036278">
    <property type="entry name" value="Sialidase_sf"/>
</dbReference>
<dbReference type="PANTHER" id="PTHR38792">
    <property type="entry name" value="BNR/ASP-BOX REPEAT DOMAIN PROTEIN (AFU_ORTHOLOGUE AFUA_7G06430)-RELATED"/>
    <property type="match status" value="1"/>
</dbReference>
<reference evidence="3" key="1">
    <citation type="journal article" date="2020" name="Stud. Mycol.">
        <title>101 Dothideomycetes genomes: a test case for predicting lifestyles and emergence of pathogens.</title>
        <authorList>
            <person name="Haridas S."/>
            <person name="Albert R."/>
            <person name="Binder M."/>
            <person name="Bloem J."/>
            <person name="Labutti K."/>
            <person name="Salamov A."/>
            <person name="Andreopoulos B."/>
            <person name="Baker S."/>
            <person name="Barry K."/>
            <person name="Bills G."/>
            <person name="Bluhm B."/>
            <person name="Cannon C."/>
            <person name="Castanera R."/>
            <person name="Culley D."/>
            <person name="Daum C."/>
            <person name="Ezra D."/>
            <person name="Gonzalez J."/>
            <person name="Henrissat B."/>
            <person name="Kuo A."/>
            <person name="Liang C."/>
            <person name="Lipzen A."/>
            <person name="Lutzoni F."/>
            <person name="Magnuson J."/>
            <person name="Mondo S."/>
            <person name="Nolan M."/>
            <person name="Ohm R."/>
            <person name="Pangilinan J."/>
            <person name="Park H.-J."/>
            <person name="Ramirez L."/>
            <person name="Alfaro M."/>
            <person name="Sun H."/>
            <person name="Tritt A."/>
            <person name="Yoshinaga Y."/>
            <person name="Zwiers L.-H."/>
            <person name="Turgeon B."/>
            <person name="Goodwin S."/>
            <person name="Spatafora J."/>
            <person name="Crous P."/>
            <person name="Grigoriev I."/>
        </authorList>
    </citation>
    <scope>NUCLEOTIDE SEQUENCE</scope>
    <source>
        <strain evidence="3">CBS 675.92</strain>
    </source>
</reference>
<dbReference type="PANTHER" id="PTHR38792:SF3">
    <property type="entry name" value="BNR_ASP-BOX REPEAT DOMAIN PROTEIN (AFU_ORTHOLOGUE AFUA_7G06430)-RELATED"/>
    <property type="match status" value="1"/>
</dbReference>
<evidence type="ECO:0000313" key="4">
    <source>
        <dbReference type="Proteomes" id="UP000800035"/>
    </source>
</evidence>
<evidence type="ECO:0000256" key="2">
    <source>
        <dbReference type="SAM" id="SignalP"/>
    </source>
</evidence>
<keyword evidence="4" id="KW-1185">Reference proteome</keyword>
<dbReference type="AlphaFoldDB" id="A0A6A5TMV2"/>
<gene>
    <name evidence="3" type="ORF">CC80DRAFT_494921</name>
</gene>
<dbReference type="Gene3D" id="2.120.10.10">
    <property type="match status" value="1"/>
</dbReference>
<accession>A0A6A5TMV2</accession>